<proteinExistence type="predicted"/>
<dbReference type="Proteomes" id="UP000887127">
    <property type="component" value="Unassembled WGS sequence"/>
</dbReference>
<accession>A0AAV3WR59</accession>
<dbReference type="GeneID" id="96911051"/>
<keyword evidence="3" id="KW-0489">Methyltransferase</keyword>
<comment type="caution">
    <text evidence="3">The sequence shown here is derived from an EMBL/GenBank/DDBJ whole genome shotgun (WGS) entry which is preliminary data.</text>
</comment>
<dbReference type="Gene3D" id="3.40.50.150">
    <property type="entry name" value="Vaccinia Virus protein VP39"/>
    <property type="match status" value="1"/>
</dbReference>
<dbReference type="InterPro" id="IPR029063">
    <property type="entry name" value="SAM-dependent_MTases_sf"/>
</dbReference>
<evidence type="ECO:0000259" key="2">
    <source>
        <dbReference type="Pfam" id="PF08242"/>
    </source>
</evidence>
<sequence>MIIGHLDKFNQLAATYDTPRNIEMAKRSAEAIRELMDRTQTSKAIDFGCGTGLVGLELIDEFDSLVFMDASAKMIEEVESKLADLNVEKASTLCLNIEEEDILPIKADTIIISLVLHHITDTKNLLSQFYDALNLNGQLLIVEMQKQEINAHHHGHGIDSTDLENELEAIGFQQIQIDRFYDAEKENEGQEASRYALSARKI</sequence>
<evidence type="ECO:0000313" key="4">
    <source>
        <dbReference type="Proteomes" id="UP000887127"/>
    </source>
</evidence>
<dbReference type="GO" id="GO:0008168">
    <property type="term" value="F:methyltransferase activity"/>
    <property type="evidence" value="ECO:0007669"/>
    <property type="project" value="UniProtKB-KW"/>
</dbReference>
<dbReference type="CDD" id="cd02440">
    <property type="entry name" value="AdoMet_MTases"/>
    <property type="match status" value="1"/>
</dbReference>
<dbReference type="AlphaFoldDB" id="A0AAV3WR59"/>
<gene>
    <name evidence="3" type="ORF">M132T_13500</name>
</gene>
<dbReference type="InterPro" id="IPR013217">
    <property type="entry name" value="Methyltransf_12"/>
</dbReference>
<dbReference type="PANTHER" id="PTHR43861:SF3">
    <property type="entry name" value="PUTATIVE (AFU_ORTHOLOGUE AFUA_2G14390)-RELATED"/>
    <property type="match status" value="1"/>
</dbReference>
<feature type="domain" description="Methyltransferase type 12" evidence="2">
    <location>
        <begin position="45"/>
        <end position="139"/>
    </location>
</feature>
<dbReference type="RefSeq" id="WP_371861794.1">
    <property type="nucleotide sequence ID" value="NZ_BJVX01000006.1"/>
</dbReference>
<evidence type="ECO:0000256" key="1">
    <source>
        <dbReference type="ARBA" id="ARBA00022679"/>
    </source>
</evidence>
<dbReference type="SUPFAM" id="SSF53335">
    <property type="entry name" value="S-adenosyl-L-methionine-dependent methyltransferases"/>
    <property type="match status" value="1"/>
</dbReference>
<reference evidence="3" key="1">
    <citation type="submission" date="2019-08" db="EMBL/GenBank/DDBJ databases">
        <title>Marinilactibacillus psychrotolerans M13-2T whole genome sequencing project.</title>
        <authorList>
            <person name="Ishikawa M."/>
            <person name="Suzuki T."/>
            <person name="Matsutani M."/>
        </authorList>
    </citation>
    <scope>NUCLEOTIDE SEQUENCE</scope>
    <source>
        <strain evidence="3">M13-2T</strain>
    </source>
</reference>
<name>A0AAV3WR59_9LACT</name>
<dbReference type="Pfam" id="PF08242">
    <property type="entry name" value="Methyltransf_12"/>
    <property type="match status" value="1"/>
</dbReference>
<protein>
    <submittedName>
        <fullName evidence="3">Methyltransferase type 12</fullName>
    </submittedName>
</protein>
<organism evidence="3 4">
    <name type="scientific">Marinilactibacillus psychrotolerans</name>
    <dbReference type="NCBI Taxonomy" id="191770"/>
    <lineage>
        <taxon>Bacteria</taxon>
        <taxon>Bacillati</taxon>
        <taxon>Bacillota</taxon>
        <taxon>Bacilli</taxon>
        <taxon>Lactobacillales</taxon>
        <taxon>Carnobacteriaceae</taxon>
        <taxon>Marinilactibacillus</taxon>
    </lineage>
</organism>
<dbReference type="GO" id="GO:0032259">
    <property type="term" value="P:methylation"/>
    <property type="evidence" value="ECO:0007669"/>
    <property type="project" value="UniProtKB-KW"/>
</dbReference>
<keyword evidence="1" id="KW-0808">Transferase</keyword>
<dbReference type="PANTHER" id="PTHR43861">
    <property type="entry name" value="TRANS-ACONITATE 2-METHYLTRANSFERASE-RELATED"/>
    <property type="match status" value="1"/>
</dbReference>
<evidence type="ECO:0000313" key="3">
    <source>
        <dbReference type="EMBL" id="GEQ35842.1"/>
    </source>
</evidence>
<dbReference type="EMBL" id="BKBI01000008">
    <property type="protein sequence ID" value="GEQ35842.1"/>
    <property type="molecule type" value="Genomic_DNA"/>
</dbReference>